<evidence type="ECO:0000313" key="2">
    <source>
        <dbReference type="EMBL" id="GAA3944904.1"/>
    </source>
</evidence>
<feature type="chain" id="PRO_5046021281" evidence="1">
    <location>
        <begin position="23"/>
        <end position="220"/>
    </location>
</feature>
<dbReference type="EMBL" id="BAABDH010000092">
    <property type="protein sequence ID" value="GAA3944904.1"/>
    <property type="molecule type" value="Genomic_DNA"/>
</dbReference>
<dbReference type="Proteomes" id="UP001499909">
    <property type="component" value="Unassembled WGS sequence"/>
</dbReference>
<evidence type="ECO:0000256" key="1">
    <source>
        <dbReference type="SAM" id="SignalP"/>
    </source>
</evidence>
<keyword evidence="3" id="KW-1185">Reference proteome</keyword>
<sequence length="220" mass="24773">MLTRFSAVLAVGLFTARPAAHAQASDTSRLADTSRKTAHAPGEVLTPEGRLVKGYFPGSVNGFEKTISFYLTHPEVRPFPKPKYISVDKIRSMTVHGFYFETLQQKGKSLHVLACRLVDGPVQLFNYAEEKGIPVPLPIIGFGLIPLASIPYTKNHWYLKRNDELTVIDRSRFVFEVSTYFADYPALAQKIKQKGKDYQYQDMVRIVTEYNRRPAAAGSK</sequence>
<evidence type="ECO:0000313" key="3">
    <source>
        <dbReference type="Proteomes" id="UP001499909"/>
    </source>
</evidence>
<gene>
    <name evidence="2" type="ORF">GCM10022406_28870</name>
</gene>
<comment type="caution">
    <text evidence="2">The sequence shown here is derived from an EMBL/GenBank/DDBJ whole genome shotgun (WGS) entry which is preliminary data.</text>
</comment>
<organism evidence="2 3">
    <name type="scientific">Hymenobacter algoricola</name>
    <dbReference type="NCBI Taxonomy" id="486267"/>
    <lineage>
        <taxon>Bacteria</taxon>
        <taxon>Pseudomonadati</taxon>
        <taxon>Bacteroidota</taxon>
        <taxon>Cytophagia</taxon>
        <taxon>Cytophagales</taxon>
        <taxon>Hymenobacteraceae</taxon>
        <taxon>Hymenobacter</taxon>
    </lineage>
</organism>
<proteinExistence type="predicted"/>
<protein>
    <submittedName>
        <fullName evidence="2">Uncharacterized protein</fullName>
    </submittedName>
</protein>
<reference evidence="3" key="1">
    <citation type="journal article" date="2019" name="Int. J. Syst. Evol. Microbiol.">
        <title>The Global Catalogue of Microorganisms (GCM) 10K type strain sequencing project: providing services to taxonomists for standard genome sequencing and annotation.</title>
        <authorList>
            <consortium name="The Broad Institute Genomics Platform"/>
            <consortium name="The Broad Institute Genome Sequencing Center for Infectious Disease"/>
            <person name="Wu L."/>
            <person name="Ma J."/>
        </authorList>
    </citation>
    <scope>NUCLEOTIDE SEQUENCE [LARGE SCALE GENOMIC DNA]</scope>
    <source>
        <strain evidence="3">JCM 17214</strain>
    </source>
</reference>
<dbReference type="RefSeq" id="WP_345115347.1">
    <property type="nucleotide sequence ID" value="NZ_BAABDH010000092.1"/>
</dbReference>
<accession>A0ABP7NEN5</accession>
<feature type="signal peptide" evidence="1">
    <location>
        <begin position="1"/>
        <end position="22"/>
    </location>
</feature>
<keyword evidence="1" id="KW-0732">Signal</keyword>
<name>A0ABP7NEN5_9BACT</name>